<proteinExistence type="predicted"/>
<keyword evidence="1" id="KW-1133">Transmembrane helix</keyword>
<keyword evidence="1" id="KW-0812">Transmembrane</keyword>
<reference evidence="2 3" key="1">
    <citation type="submission" date="2024-04" db="EMBL/GenBank/DDBJ databases">
        <title>Phyllosticta paracitricarpa is synonymous to the EU quarantine fungus P. citricarpa based on phylogenomic analyses.</title>
        <authorList>
            <consortium name="Lawrence Berkeley National Laboratory"/>
            <person name="Van ingen-buijs V.A."/>
            <person name="Van westerhoven A.C."/>
            <person name="Haridas S."/>
            <person name="Skiadas P."/>
            <person name="Martin F."/>
            <person name="Groenewald J.Z."/>
            <person name="Crous P.W."/>
            <person name="Seidl M.F."/>
        </authorList>
    </citation>
    <scope>NUCLEOTIDE SEQUENCE [LARGE SCALE GENOMIC DNA]</scope>
    <source>
        <strain evidence="2 3">CPC 17464</strain>
    </source>
</reference>
<evidence type="ECO:0000313" key="3">
    <source>
        <dbReference type="Proteomes" id="UP001360953"/>
    </source>
</evidence>
<keyword evidence="1" id="KW-0472">Membrane</keyword>
<protein>
    <submittedName>
        <fullName evidence="2">Uncharacterized protein</fullName>
    </submittedName>
</protein>
<evidence type="ECO:0000313" key="2">
    <source>
        <dbReference type="EMBL" id="KAK7540889.1"/>
    </source>
</evidence>
<sequence>MALRVARVSTSYRAALTMSGTLRLSRSAGRQPCLENRHCPCFLLFFIFLISLLVLSSPTIAQHYRGFLPTAALHSLSVCPPIIPSIAWPWVGCHCCLSSLHACRTARCFRCIWIRMERV</sequence>
<comment type="caution">
    <text evidence="2">The sequence shown here is derived from an EMBL/GenBank/DDBJ whole genome shotgun (WGS) entry which is preliminary data.</text>
</comment>
<dbReference type="RefSeq" id="XP_066657820.1">
    <property type="nucleotide sequence ID" value="XM_066799484.1"/>
</dbReference>
<dbReference type="Proteomes" id="UP001360953">
    <property type="component" value="Unassembled WGS sequence"/>
</dbReference>
<feature type="transmembrane region" description="Helical" evidence="1">
    <location>
        <begin position="43"/>
        <end position="61"/>
    </location>
</feature>
<gene>
    <name evidence="2" type="ORF">J3D65DRAFT_616834</name>
</gene>
<name>A0ABR1M1M4_9PEZI</name>
<dbReference type="EMBL" id="JBBPEH010000003">
    <property type="protein sequence ID" value="KAK7540889.1"/>
    <property type="molecule type" value="Genomic_DNA"/>
</dbReference>
<dbReference type="GeneID" id="92032390"/>
<evidence type="ECO:0000256" key="1">
    <source>
        <dbReference type="SAM" id="Phobius"/>
    </source>
</evidence>
<accession>A0ABR1M1M4</accession>
<keyword evidence="3" id="KW-1185">Reference proteome</keyword>
<organism evidence="2 3">
    <name type="scientific">Phyllosticta citribraziliensis</name>
    <dbReference type="NCBI Taxonomy" id="989973"/>
    <lineage>
        <taxon>Eukaryota</taxon>
        <taxon>Fungi</taxon>
        <taxon>Dikarya</taxon>
        <taxon>Ascomycota</taxon>
        <taxon>Pezizomycotina</taxon>
        <taxon>Dothideomycetes</taxon>
        <taxon>Dothideomycetes incertae sedis</taxon>
        <taxon>Botryosphaeriales</taxon>
        <taxon>Phyllostictaceae</taxon>
        <taxon>Phyllosticta</taxon>
    </lineage>
</organism>